<dbReference type="AlphaFoldDB" id="A0A3D8P5K3"/>
<dbReference type="Proteomes" id="UP000256329">
    <property type="component" value="Unassembled WGS sequence"/>
</dbReference>
<organism evidence="1 2">
    <name type="scientific">Ammonifex thiophilus</name>
    <dbReference type="NCBI Taxonomy" id="444093"/>
    <lineage>
        <taxon>Bacteria</taxon>
        <taxon>Bacillati</taxon>
        <taxon>Bacillota</taxon>
        <taxon>Clostridia</taxon>
        <taxon>Thermoanaerobacterales</taxon>
        <taxon>Thermoanaerobacteraceae</taxon>
        <taxon>Ammonifex</taxon>
    </lineage>
</organism>
<comment type="caution">
    <text evidence="1">The sequence shown here is derived from an EMBL/GenBank/DDBJ whole genome shotgun (WGS) entry which is preliminary data.</text>
</comment>
<accession>A0A3D8P5K3</accession>
<evidence type="ECO:0000313" key="1">
    <source>
        <dbReference type="EMBL" id="RDV82975.1"/>
    </source>
</evidence>
<dbReference type="EMBL" id="QSLN01000007">
    <property type="protein sequence ID" value="RDV82975.1"/>
    <property type="molecule type" value="Genomic_DNA"/>
</dbReference>
<gene>
    <name evidence="1" type="ORF">DXX99_06135</name>
</gene>
<dbReference type="OrthoDB" id="1723695at2"/>
<reference evidence="1 2" key="1">
    <citation type="submission" date="2018-08" db="EMBL/GenBank/DDBJ databases">
        <title>Form III RuBisCO-mediated autotrophy in Thermodesulfobium bacteria.</title>
        <authorList>
            <person name="Toshchakov S.V."/>
            <person name="Kublanov I.V."/>
            <person name="Frolov E."/>
            <person name="Bonch-Osmolovskaya E.A."/>
            <person name="Tourova T.P."/>
            <person name="Chernych N.A."/>
            <person name="Lebedinsky A.V."/>
        </authorList>
    </citation>
    <scope>NUCLEOTIDE SEQUENCE [LARGE SCALE GENOMIC DNA]</scope>
    <source>
        <strain evidence="1 2">SR</strain>
    </source>
</reference>
<proteinExistence type="predicted"/>
<protein>
    <submittedName>
        <fullName evidence="1">Uncharacterized protein</fullName>
    </submittedName>
</protein>
<keyword evidence="2" id="KW-1185">Reference proteome</keyword>
<sequence length="154" mass="17980">MVRSLTGEELTEREIKARIRFDFRGAGRSGRLFFGGKNIEKAAEEAREQQAAYFRNIPFQGLRVENIDMGQEVYTVFDEALGTEVAYAPLEITVVADGVEDLVRLVFREEFRKIEILSPENVLLSKHELERIFYRMGEEVMRYRQKLEKKLEGR</sequence>
<name>A0A3D8P5K3_9THEO</name>
<dbReference type="RefSeq" id="WP_115792619.1">
    <property type="nucleotide sequence ID" value="NZ_QSLN01000007.1"/>
</dbReference>
<evidence type="ECO:0000313" key="2">
    <source>
        <dbReference type="Proteomes" id="UP000256329"/>
    </source>
</evidence>